<sequence length="998" mass="107841">MQPNRPFQATPRRGQTTFNVPSHHSSSTAVTPRNGAPSSRSNVTVVLPPSNAAQAHQQQMNNAKQTYETLHRVKELVKDVDNTFTELLDQHETQEYSKIEIAQVLADRDRIREECGLAPASACTTAEANDRGLFDGVVRNSGGNAGLAMGSLTSHQVQQKPHPIVTVDAAQSAAKRGGVGAPPAIVTSDSPAEVVRSTLSTPTTAAGPRAAKPPMDLFQVDEGATRRALRFRRVVPPPTTTSQNTALSQSGLKESDKNTGKGGGKDSRPATSDTVSQYHAQLDRLVRDGDEAQQRTGDLMMYVASVEELLTKLTDMQEQHTATQAAAAGKHPQRSLLAFAAASGGASLSSFTESHFKQIKDVVQRMCDTARSVTDAVGSTVDRLVNMKEQLEARDVAVGPVQSMLKMTKEELLFARQQRDEAKRELMLHRVCARWRRLVRQGREMRGEEFGLICTATQLLGTTSIGQVQQQQQPPLVGTPSGSTNMESDGAAAVSGNGANASCCRNGQCNVSHWCGWQREQPALSGRRFDPCTPPPRCSDGTECLPHCSTSKRCVRRDVERAETELTHCIANVDVMFATTVHVAIGDYDVLWNRFPYAMKAAVRLFNQVVDHVAARFIDGSALVYRSRGSVAFAPHGGYHLLLFRHPHEAIHFSTMLHVALLLAPWPQKILDIRGGPSGDRSNDATDEDFSLGADSSPSVEAGAWGETMKLSDGTNHRKWSSNVPSTTNSGNAQQQQASCCMLRCSLLHGRRRILDIRGGPSGDRSNDATDEDFSLGADSSPSVEAGAWGETMKLSDGTNHRKWSSNVPSTTNSGNAQQQQASTPSQPIRYDATALDTSGVTWNGHTNPPTMLATNASGAAGGGGGGDDKQKPTTARSDQLRFDERVGFVQAKQNATTDGPTPHTICGGAGTIIYDPERCVHTIELQRPRVSRPLSLGGNEVGLLLGVEVVTTNKNQQQHVATSFVSMNALALCRPNRTPPPMAQLHTKWGCCWGWRW</sequence>
<feature type="compositionally biased region" description="Polar residues" evidence="1">
    <location>
        <begin position="805"/>
        <end position="816"/>
    </location>
</feature>
<dbReference type="AlphaFoldDB" id="A0A0S4INC2"/>
<gene>
    <name evidence="2" type="ORF">BSAL_52750</name>
</gene>
<dbReference type="Proteomes" id="UP000051952">
    <property type="component" value="Unassembled WGS sequence"/>
</dbReference>
<dbReference type="EMBL" id="CYKH01000095">
    <property type="protein sequence ID" value="CUE70955.1"/>
    <property type="molecule type" value="Genomic_DNA"/>
</dbReference>
<feature type="region of interest" description="Disordered" evidence="1">
    <location>
        <begin position="674"/>
        <end position="732"/>
    </location>
</feature>
<feature type="compositionally biased region" description="Polar residues" evidence="1">
    <location>
        <begin position="836"/>
        <end position="858"/>
    </location>
</feature>
<evidence type="ECO:0000313" key="2">
    <source>
        <dbReference type="EMBL" id="CUE70955.1"/>
    </source>
</evidence>
<accession>A0A0S4INC2</accession>
<evidence type="ECO:0000313" key="3">
    <source>
        <dbReference type="Proteomes" id="UP000051952"/>
    </source>
</evidence>
<feature type="region of interest" description="Disordered" evidence="1">
    <location>
        <begin position="1"/>
        <end position="42"/>
    </location>
</feature>
<reference evidence="3" key="1">
    <citation type="submission" date="2015-09" db="EMBL/GenBank/DDBJ databases">
        <authorList>
            <consortium name="Pathogen Informatics"/>
        </authorList>
    </citation>
    <scope>NUCLEOTIDE SEQUENCE [LARGE SCALE GENOMIC DNA]</scope>
    <source>
        <strain evidence="3">Lake Konstanz</strain>
    </source>
</reference>
<feature type="region of interest" description="Disordered" evidence="1">
    <location>
        <begin position="756"/>
        <end position="882"/>
    </location>
</feature>
<evidence type="ECO:0000256" key="1">
    <source>
        <dbReference type="SAM" id="MobiDB-lite"/>
    </source>
</evidence>
<proteinExistence type="predicted"/>
<keyword evidence="3" id="KW-1185">Reference proteome</keyword>
<feature type="compositionally biased region" description="Polar residues" evidence="1">
    <location>
        <begin position="721"/>
        <end position="732"/>
    </location>
</feature>
<feature type="compositionally biased region" description="Polar residues" evidence="1">
    <location>
        <begin position="240"/>
        <end position="252"/>
    </location>
</feature>
<protein>
    <submittedName>
        <fullName evidence="2">Uncharacterized protein</fullName>
    </submittedName>
</protein>
<feature type="region of interest" description="Disordered" evidence="1">
    <location>
        <begin position="230"/>
        <end position="275"/>
    </location>
</feature>
<feature type="region of interest" description="Disordered" evidence="1">
    <location>
        <begin position="176"/>
        <end position="218"/>
    </location>
</feature>
<feature type="compositionally biased region" description="Low complexity" evidence="1">
    <location>
        <begin position="817"/>
        <end position="828"/>
    </location>
</feature>
<name>A0A0S4INC2_BODSA</name>
<organism evidence="2 3">
    <name type="scientific">Bodo saltans</name>
    <name type="common">Flagellated protozoan</name>
    <dbReference type="NCBI Taxonomy" id="75058"/>
    <lineage>
        <taxon>Eukaryota</taxon>
        <taxon>Discoba</taxon>
        <taxon>Euglenozoa</taxon>
        <taxon>Kinetoplastea</taxon>
        <taxon>Metakinetoplastina</taxon>
        <taxon>Eubodonida</taxon>
        <taxon>Bodonidae</taxon>
        <taxon>Bodo</taxon>
    </lineage>
</organism>
<feature type="compositionally biased region" description="Basic and acidic residues" evidence="1">
    <location>
        <begin position="253"/>
        <end position="268"/>
    </location>
</feature>